<dbReference type="Proteomes" id="UP000004191">
    <property type="component" value="Unassembled WGS sequence"/>
</dbReference>
<dbReference type="PANTHER" id="PTHR43117:SF4">
    <property type="entry name" value="OSMOPROTECTANT IMPORT ATP-BINDING PROTEIN OSMV"/>
    <property type="match status" value="1"/>
</dbReference>
<proteinExistence type="inferred from homology"/>
<feature type="domain" description="ABC transporter" evidence="6">
    <location>
        <begin position="2"/>
        <end position="236"/>
    </location>
</feature>
<evidence type="ECO:0000256" key="5">
    <source>
        <dbReference type="ARBA" id="ARBA00066388"/>
    </source>
</evidence>
<dbReference type="RefSeq" id="WP_005399244.1">
    <property type="nucleotide sequence ID" value="NZ_JH601089.1"/>
</dbReference>
<dbReference type="SMART" id="SM00382">
    <property type="entry name" value="AAA"/>
    <property type="match status" value="1"/>
</dbReference>
<evidence type="ECO:0000256" key="1">
    <source>
        <dbReference type="ARBA" id="ARBA00005417"/>
    </source>
</evidence>
<dbReference type="SUPFAM" id="SSF52540">
    <property type="entry name" value="P-loop containing nucleoside triphosphate hydrolases"/>
    <property type="match status" value="1"/>
</dbReference>
<keyword evidence="8" id="KW-1185">Reference proteome</keyword>
<evidence type="ECO:0000256" key="4">
    <source>
        <dbReference type="ARBA" id="ARBA00022840"/>
    </source>
</evidence>
<protein>
    <recommendedName>
        <fullName evidence="5">ABC-type quaternary amine transporter</fullName>
        <ecNumber evidence="5">7.6.2.9</ecNumber>
    </recommendedName>
</protein>
<organism evidence="7 8">
    <name type="scientific">Helcococcus kunzii ATCC 51366</name>
    <dbReference type="NCBI Taxonomy" id="883114"/>
    <lineage>
        <taxon>Bacteria</taxon>
        <taxon>Bacillati</taxon>
        <taxon>Bacillota</taxon>
        <taxon>Tissierellia</taxon>
        <taxon>Tissierellales</taxon>
        <taxon>Peptoniphilaceae</taxon>
        <taxon>Helcococcus</taxon>
    </lineage>
</organism>
<dbReference type="GO" id="GO:0016887">
    <property type="term" value="F:ATP hydrolysis activity"/>
    <property type="evidence" value="ECO:0007669"/>
    <property type="project" value="InterPro"/>
</dbReference>
<comment type="similarity">
    <text evidence="1">Belongs to the ABC transporter superfamily.</text>
</comment>
<keyword evidence="2" id="KW-0813">Transport</keyword>
<evidence type="ECO:0000313" key="7">
    <source>
        <dbReference type="EMBL" id="EHR31917.1"/>
    </source>
</evidence>
<dbReference type="EC" id="7.6.2.9" evidence="5"/>
<dbReference type="PANTHER" id="PTHR43117">
    <property type="entry name" value="OSMOPROTECTANT IMPORT ATP-BINDING PROTEIN OSMV"/>
    <property type="match status" value="1"/>
</dbReference>
<dbReference type="AlphaFoldDB" id="H3NQW9"/>
<keyword evidence="4" id="KW-0067">ATP-binding</keyword>
<dbReference type="GeneID" id="96999664"/>
<gene>
    <name evidence="7" type="ORF">HMPREF9709_01730</name>
</gene>
<evidence type="ECO:0000259" key="6">
    <source>
        <dbReference type="PROSITE" id="PS50893"/>
    </source>
</evidence>
<dbReference type="Gene3D" id="3.40.50.300">
    <property type="entry name" value="P-loop containing nucleotide triphosphate hydrolases"/>
    <property type="match status" value="1"/>
</dbReference>
<name>H3NQW9_9FIRM</name>
<sequence length="248" mass="28333">MIKFKNVSKKFGEKNVLSNINLQINDGEFFVIVGTSGSGKTTTLKMINRLYEPTTGVIEVDGKDIENYNLRQLRLDTGYVLQEGALFPNLTVYENIEIIPEMKKWNKEKRKKTITEYMHKVGLNPEDYLNRFPHELSGGEQQRVGILRAIVSNPKLLLMDEPFSALDPIIRSQLQDLIKSIHNEVKITTVFVTHDIKEAAKLADRICIMSKGEVVQVDSVQEIKNNPKNEFVEKFFSDVDDSEVDDVK</sequence>
<dbReference type="GO" id="GO:0005524">
    <property type="term" value="F:ATP binding"/>
    <property type="evidence" value="ECO:0007669"/>
    <property type="project" value="UniProtKB-KW"/>
</dbReference>
<dbReference type="PROSITE" id="PS00211">
    <property type="entry name" value="ABC_TRANSPORTER_1"/>
    <property type="match status" value="1"/>
</dbReference>
<dbReference type="OrthoDB" id="9802264at2"/>
<dbReference type="HOGENOM" id="CLU_000604_1_22_9"/>
<reference evidence="7 8" key="1">
    <citation type="submission" date="2012-01" db="EMBL/GenBank/DDBJ databases">
        <title>The Genome Sequence of Helcococcus kunzii ATCC 51366.</title>
        <authorList>
            <consortium name="The Broad Institute Genome Sequencing Platform"/>
            <person name="Earl A."/>
            <person name="Ward D."/>
            <person name="Feldgarden M."/>
            <person name="Gevers D."/>
            <person name="Huys G."/>
            <person name="Young S.K."/>
            <person name="Zeng Q."/>
            <person name="Gargeya S."/>
            <person name="Fitzgerald M."/>
            <person name="Haas B."/>
            <person name="Abouelleil A."/>
            <person name="Alvarado L."/>
            <person name="Arachchi H.M."/>
            <person name="Berlin A."/>
            <person name="Chapman S.B."/>
            <person name="Gearin G."/>
            <person name="Goldberg J."/>
            <person name="Griggs A."/>
            <person name="Gujja S."/>
            <person name="Hansen M."/>
            <person name="Heiman D."/>
            <person name="Howarth C."/>
            <person name="Larimer J."/>
            <person name="Lui A."/>
            <person name="MacDonald P.J.P."/>
            <person name="McCowen C."/>
            <person name="Montmayeur A."/>
            <person name="Murphy C."/>
            <person name="Neiman D."/>
            <person name="Pearson M."/>
            <person name="Priest M."/>
            <person name="Roberts A."/>
            <person name="Saif S."/>
            <person name="Shea T."/>
            <person name="Sisk P."/>
            <person name="Stolte C."/>
            <person name="Sykes S."/>
            <person name="Wortman J."/>
            <person name="Nusbaum C."/>
            <person name="Birren B."/>
        </authorList>
    </citation>
    <scope>NUCLEOTIDE SEQUENCE [LARGE SCALE GENOMIC DNA]</scope>
    <source>
        <strain evidence="7 8">ATCC 51366</strain>
    </source>
</reference>
<evidence type="ECO:0000256" key="2">
    <source>
        <dbReference type="ARBA" id="ARBA00022448"/>
    </source>
</evidence>
<accession>H3NQW9</accession>
<dbReference type="PROSITE" id="PS50893">
    <property type="entry name" value="ABC_TRANSPORTER_2"/>
    <property type="match status" value="1"/>
</dbReference>
<dbReference type="GO" id="GO:0015418">
    <property type="term" value="F:ABC-type quaternary ammonium compound transporting activity"/>
    <property type="evidence" value="ECO:0007669"/>
    <property type="project" value="UniProtKB-EC"/>
</dbReference>
<dbReference type="EMBL" id="AGEI01000032">
    <property type="protein sequence ID" value="EHR31917.1"/>
    <property type="molecule type" value="Genomic_DNA"/>
</dbReference>
<dbReference type="eggNOG" id="COG1125">
    <property type="taxonomic scope" value="Bacteria"/>
</dbReference>
<dbReference type="STRING" id="883114.HMPREF9709_01730"/>
<dbReference type="InterPro" id="IPR027417">
    <property type="entry name" value="P-loop_NTPase"/>
</dbReference>
<comment type="caution">
    <text evidence="7">The sequence shown here is derived from an EMBL/GenBank/DDBJ whole genome shotgun (WGS) entry which is preliminary data.</text>
</comment>
<keyword evidence="3" id="KW-0547">Nucleotide-binding</keyword>
<dbReference type="PATRIC" id="fig|883114.3.peg.1727"/>
<evidence type="ECO:0000256" key="3">
    <source>
        <dbReference type="ARBA" id="ARBA00022741"/>
    </source>
</evidence>
<dbReference type="InterPro" id="IPR003593">
    <property type="entry name" value="AAA+_ATPase"/>
</dbReference>
<evidence type="ECO:0000313" key="8">
    <source>
        <dbReference type="Proteomes" id="UP000004191"/>
    </source>
</evidence>
<dbReference type="InterPro" id="IPR003439">
    <property type="entry name" value="ABC_transporter-like_ATP-bd"/>
</dbReference>
<dbReference type="InterPro" id="IPR017871">
    <property type="entry name" value="ABC_transporter-like_CS"/>
</dbReference>
<dbReference type="Pfam" id="PF00005">
    <property type="entry name" value="ABC_tran"/>
    <property type="match status" value="1"/>
</dbReference>
<dbReference type="FunFam" id="3.40.50.300:FF:000425">
    <property type="entry name" value="Probable ABC transporter, ATP-binding subunit"/>
    <property type="match status" value="1"/>
</dbReference>